<organism evidence="7 8">
    <name type="scientific">Frankliniella occidentalis</name>
    <name type="common">Western flower thrips</name>
    <name type="synonym">Euthrips occidentalis</name>
    <dbReference type="NCBI Taxonomy" id="133901"/>
    <lineage>
        <taxon>Eukaryota</taxon>
        <taxon>Metazoa</taxon>
        <taxon>Ecdysozoa</taxon>
        <taxon>Arthropoda</taxon>
        <taxon>Hexapoda</taxon>
        <taxon>Insecta</taxon>
        <taxon>Pterygota</taxon>
        <taxon>Neoptera</taxon>
        <taxon>Paraneoptera</taxon>
        <taxon>Thysanoptera</taxon>
        <taxon>Terebrantia</taxon>
        <taxon>Thripoidea</taxon>
        <taxon>Thripidae</taxon>
        <taxon>Frankliniella</taxon>
    </lineage>
</organism>
<dbReference type="PANTHER" id="PTHR47156">
    <property type="entry name" value="PROTEIN CBG20824"/>
    <property type="match status" value="1"/>
</dbReference>
<sequence length="455" mass="49985">MECYICDICIEQFDVGERLPKVLACGHTLCLTCVRRLPDRRCPTCRREFDSPPEALPNTFALLPFLQGPRLDRAPAARPRCWCSDCRAADSPQCWDAGHEVQPAERALRRRLQGVGAQVVGLLEALRAQCQDEQAVQALTLLDAESWDLTLRSEERLLRGSVGNTGNPLIKALWLVLACKAELTEETNLGAIPPALQEASGPSPSHRAPRAPQAPQASSTPMSRPQLPPAEAYQPRQTEPSTSRQHPRELDVTDCGDVNVAEILAQASGVRRLVGVWCPRRPWTLDLLMSAAPTVEQLSLINPREAHLRAAHHAMPRLKSLYVSCTDAGLGRCLELPALPAGRGGGLQWLGADRLPRATLECVLLAHGRTLVELELFVGMAGRMEWPASCGDLHALLGRCGLRALRRLVLGRDAWWSHEPADCLQQLRAVRWVLPPQAAVLCSLCDRVRVGLADF</sequence>
<gene>
    <name evidence="8 9" type="primary">LOC113211300</name>
</gene>
<dbReference type="InterPro" id="IPR052667">
    <property type="entry name" value="E3_ubiquitin-ligase_RING"/>
</dbReference>
<keyword evidence="2 4" id="KW-0863">Zinc-finger</keyword>
<keyword evidence="3" id="KW-0862">Zinc</keyword>
<evidence type="ECO:0000256" key="2">
    <source>
        <dbReference type="ARBA" id="ARBA00022771"/>
    </source>
</evidence>
<keyword evidence="1" id="KW-0479">Metal-binding</keyword>
<dbReference type="RefSeq" id="XP_052127783.1">
    <property type="nucleotide sequence ID" value="XM_052271823.1"/>
</dbReference>
<dbReference type="GeneID" id="113211300"/>
<evidence type="ECO:0000256" key="4">
    <source>
        <dbReference type="PROSITE-ProRule" id="PRU00175"/>
    </source>
</evidence>
<dbReference type="PROSITE" id="PS00518">
    <property type="entry name" value="ZF_RING_1"/>
    <property type="match status" value="1"/>
</dbReference>
<dbReference type="Proteomes" id="UP000504606">
    <property type="component" value="Unplaced"/>
</dbReference>
<dbReference type="RefSeq" id="XP_052127782.1">
    <property type="nucleotide sequence ID" value="XM_052271822.1"/>
</dbReference>
<dbReference type="KEGG" id="foc:113211300"/>
<name>A0A9C6XQP5_FRAOC</name>
<evidence type="ECO:0000313" key="7">
    <source>
        <dbReference type="Proteomes" id="UP000504606"/>
    </source>
</evidence>
<feature type="region of interest" description="Disordered" evidence="5">
    <location>
        <begin position="192"/>
        <end position="252"/>
    </location>
</feature>
<evidence type="ECO:0000256" key="3">
    <source>
        <dbReference type="ARBA" id="ARBA00022833"/>
    </source>
</evidence>
<dbReference type="GO" id="GO:0008270">
    <property type="term" value="F:zinc ion binding"/>
    <property type="evidence" value="ECO:0007669"/>
    <property type="project" value="UniProtKB-KW"/>
</dbReference>
<evidence type="ECO:0000259" key="6">
    <source>
        <dbReference type="PROSITE" id="PS50089"/>
    </source>
</evidence>
<dbReference type="PROSITE" id="PS50089">
    <property type="entry name" value="ZF_RING_2"/>
    <property type="match status" value="1"/>
</dbReference>
<dbReference type="InterPro" id="IPR017907">
    <property type="entry name" value="Znf_RING_CS"/>
</dbReference>
<protein>
    <submittedName>
        <fullName evidence="8 9">Uncharacterized protein LOC113211300</fullName>
    </submittedName>
</protein>
<dbReference type="InterPro" id="IPR001841">
    <property type="entry name" value="Znf_RING"/>
</dbReference>
<feature type="compositionally biased region" description="Polar residues" evidence="5">
    <location>
        <begin position="235"/>
        <end position="244"/>
    </location>
</feature>
<dbReference type="PANTHER" id="PTHR47156:SF10">
    <property type="entry name" value="E3 UBIQUITIN-PROTEIN LIGASE TRIM-21-RELATED"/>
    <property type="match status" value="1"/>
</dbReference>
<proteinExistence type="predicted"/>
<dbReference type="SMART" id="SM00184">
    <property type="entry name" value="RING"/>
    <property type="match status" value="1"/>
</dbReference>
<dbReference type="Pfam" id="PF14634">
    <property type="entry name" value="zf-RING_5"/>
    <property type="match status" value="1"/>
</dbReference>
<accession>A0A9C6XQP5</accession>
<dbReference type="AlphaFoldDB" id="A0A9C6XQP5"/>
<evidence type="ECO:0000256" key="5">
    <source>
        <dbReference type="SAM" id="MobiDB-lite"/>
    </source>
</evidence>
<keyword evidence="7" id="KW-1185">Reference proteome</keyword>
<evidence type="ECO:0000256" key="1">
    <source>
        <dbReference type="ARBA" id="ARBA00022723"/>
    </source>
</evidence>
<evidence type="ECO:0000313" key="8">
    <source>
        <dbReference type="RefSeq" id="XP_052127782.1"/>
    </source>
</evidence>
<dbReference type="InterPro" id="IPR013083">
    <property type="entry name" value="Znf_RING/FYVE/PHD"/>
</dbReference>
<reference evidence="8 9" key="1">
    <citation type="submission" date="2025-04" db="UniProtKB">
        <authorList>
            <consortium name="RefSeq"/>
        </authorList>
    </citation>
    <scope>IDENTIFICATION</scope>
    <source>
        <tissue evidence="8 9">Whole organism</tissue>
    </source>
</reference>
<feature type="domain" description="RING-type" evidence="6">
    <location>
        <begin position="6"/>
        <end position="46"/>
    </location>
</feature>
<feature type="compositionally biased region" description="Low complexity" evidence="5">
    <location>
        <begin position="199"/>
        <end position="219"/>
    </location>
</feature>
<dbReference type="SUPFAM" id="SSF57850">
    <property type="entry name" value="RING/U-box"/>
    <property type="match status" value="1"/>
</dbReference>
<evidence type="ECO:0000313" key="9">
    <source>
        <dbReference type="RefSeq" id="XP_052127783.1"/>
    </source>
</evidence>
<dbReference type="Gene3D" id="3.30.40.10">
    <property type="entry name" value="Zinc/RING finger domain, C3HC4 (zinc finger)"/>
    <property type="match status" value="1"/>
</dbReference>